<evidence type="ECO:0000256" key="2">
    <source>
        <dbReference type="SAM" id="SignalP"/>
    </source>
</evidence>
<evidence type="ECO:0000313" key="6">
    <source>
        <dbReference type="Proteomes" id="UP000035900"/>
    </source>
</evidence>
<feature type="domain" description="GEVED" evidence="4">
    <location>
        <begin position="344"/>
        <end position="419"/>
    </location>
</feature>
<accession>A0A0J7J2H5</accession>
<evidence type="ECO:0000256" key="1">
    <source>
        <dbReference type="ARBA" id="ARBA00022729"/>
    </source>
</evidence>
<dbReference type="NCBIfam" id="TIGR04183">
    <property type="entry name" value="Por_Secre_tail"/>
    <property type="match status" value="1"/>
</dbReference>
<dbReference type="InterPro" id="IPR045474">
    <property type="entry name" value="GEVED"/>
</dbReference>
<reference evidence="5 6" key="1">
    <citation type="journal article" date="2004" name="Int. J. Syst. Evol. Microbiol.">
        <title>Kaistella koreensis gen. nov., sp. nov., a novel member of the Chryseobacterium-Bergeyella-Riemerella branch.</title>
        <authorList>
            <person name="Kim M.K."/>
            <person name="Im W.T."/>
            <person name="Shin Y.K."/>
            <person name="Lim J.H."/>
            <person name="Kim S.H."/>
            <person name="Lee B.C."/>
            <person name="Park M.Y."/>
            <person name="Lee K.Y."/>
            <person name="Lee S.T."/>
        </authorList>
    </citation>
    <scope>NUCLEOTIDE SEQUENCE [LARGE SCALE GENOMIC DNA]</scope>
    <source>
        <strain evidence="5 6">CCUG 49689</strain>
    </source>
</reference>
<dbReference type="InterPro" id="IPR013783">
    <property type="entry name" value="Ig-like_fold"/>
</dbReference>
<organism evidence="5 6">
    <name type="scientific">Chryseobacterium koreense CCUG 49689</name>
    <dbReference type="NCBI Taxonomy" id="1304281"/>
    <lineage>
        <taxon>Bacteria</taxon>
        <taxon>Pseudomonadati</taxon>
        <taxon>Bacteroidota</taxon>
        <taxon>Flavobacteriia</taxon>
        <taxon>Flavobacteriales</taxon>
        <taxon>Weeksellaceae</taxon>
        <taxon>Chryseobacterium group</taxon>
        <taxon>Chryseobacterium</taxon>
    </lineage>
</organism>
<protein>
    <submittedName>
        <fullName evidence="5">Uncharacterized protein</fullName>
    </submittedName>
</protein>
<dbReference type="AlphaFoldDB" id="A0A0J7J2H5"/>
<dbReference type="Pfam" id="PF18962">
    <property type="entry name" value="Por_Secre_tail"/>
    <property type="match status" value="1"/>
</dbReference>
<dbReference type="Pfam" id="PF20009">
    <property type="entry name" value="GEVED"/>
    <property type="match status" value="1"/>
</dbReference>
<keyword evidence="6" id="KW-1185">Reference proteome</keyword>
<sequence length="505" mass="52448">MKKLLLSCFLALGIGANAQLTLSGDFEDASFSVPGVYIQFGGGTRSAAAACSGAQGGQLAISNTVTQTGWAIVPNAAGKYDSGKDINVSINYKKASTPQGTLHLALFKQDPVTSQWNISSLANVVLASAAITTCQTLSATIPGSSLDPSANYGFGAFYVKSSGNGNIYVDNINITQAEADAVPACTSFVSPLDGTVSSSGTVAMSWQGVFGANNYKLTVGSTSGGSDIYNATVTGYTAYVPLAKNTTYYAKVVPSNAIGDASGCSEISFTTNNVVAYCPAGAQSAAYEKITNVNFAGINNSSSALSTAPGYEDFTSKIGTVNKESSYTFTAACSVTTYAADQILVWIDFNQNGSFNDPGELVFSTTGLASTWTGNIAIPATALEGNTRMRIRVHDTSDGANATSCGNSTWGQVEDYTINILPKVLGVSTVNKDALTVYPNPFKDILRISDVKNVKSISVSDVSGRQVKTLAPAAELNLSSLNAGLYIVTLHMNDGSVKTVKAIKK</sequence>
<dbReference type="PATRIC" id="fig|1304281.5.peg.357"/>
<evidence type="ECO:0000313" key="5">
    <source>
        <dbReference type="EMBL" id="KMQ72477.1"/>
    </source>
</evidence>
<feature type="signal peptide" evidence="2">
    <location>
        <begin position="1"/>
        <end position="18"/>
    </location>
</feature>
<dbReference type="STRING" id="1304281.ACM44_01680"/>
<dbReference type="OrthoDB" id="869215at2"/>
<dbReference type="Proteomes" id="UP000035900">
    <property type="component" value="Unassembled WGS sequence"/>
</dbReference>
<proteinExistence type="predicted"/>
<evidence type="ECO:0000259" key="4">
    <source>
        <dbReference type="Pfam" id="PF20009"/>
    </source>
</evidence>
<evidence type="ECO:0000259" key="3">
    <source>
        <dbReference type="Pfam" id="PF18962"/>
    </source>
</evidence>
<keyword evidence="1 2" id="KW-0732">Signal</keyword>
<dbReference type="RefSeq" id="WP_048498386.1">
    <property type="nucleotide sequence ID" value="NZ_LFNG01000002.1"/>
</dbReference>
<feature type="domain" description="Secretion system C-terminal sorting" evidence="3">
    <location>
        <begin position="437"/>
        <end position="498"/>
    </location>
</feature>
<dbReference type="InterPro" id="IPR026444">
    <property type="entry name" value="Secre_tail"/>
</dbReference>
<name>A0A0J7J2H5_9FLAO</name>
<dbReference type="EMBL" id="LFNG01000002">
    <property type="protein sequence ID" value="KMQ72477.1"/>
    <property type="molecule type" value="Genomic_DNA"/>
</dbReference>
<dbReference type="Gene3D" id="2.60.40.10">
    <property type="entry name" value="Immunoglobulins"/>
    <property type="match status" value="1"/>
</dbReference>
<gene>
    <name evidence="5" type="ORF">ACM44_01680</name>
</gene>
<feature type="chain" id="PRO_5005289286" evidence="2">
    <location>
        <begin position="19"/>
        <end position="505"/>
    </location>
</feature>
<comment type="caution">
    <text evidence="5">The sequence shown here is derived from an EMBL/GenBank/DDBJ whole genome shotgun (WGS) entry which is preliminary data.</text>
</comment>